<organism evidence="1 2">
    <name type="scientific">Symbiodinium pilosum</name>
    <name type="common">Dinoflagellate</name>
    <dbReference type="NCBI Taxonomy" id="2952"/>
    <lineage>
        <taxon>Eukaryota</taxon>
        <taxon>Sar</taxon>
        <taxon>Alveolata</taxon>
        <taxon>Dinophyceae</taxon>
        <taxon>Suessiales</taxon>
        <taxon>Symbiodiniaceae</taxon>
        <taxon>Symbiodinium</taxon>
    </lineage>
</organism>
<evidence type="ECO:0000313" key="2">
    <source>
        <dbReference type="Proteomes" id="UP000649617"/>
    </source>
</evidence>
<reference evidence="1" key="1">
    <citation type="submission" date="2021-02" db="EMBL/GenBank/DDBJ databases">
        <authorList>
            <person name="Dougan E. K."/>
            <person name="Rhodes N."/>
            <person name="Thang M."/>
            <person name="Chan C."/>
        </authorList>
    </citation>
    <scope>NUCLEOTIDE SEQUENCE</scope>
</reference>
<name>A0A812QJE1_SYMPI</name>
<dbReference type="Proteomes" id="UP000649617">
    <property type="component" value="Unassembled WGS sequence"/>
</dbReference>
<feature type="non-terminal residue" evidence="1">
    <location>
        <position position="96"/>
    </location>
</feature>
<dbReference type="AlphaFoldDB" id="A0A812QJE1"/>
<dbReference type="EMBL" id="CAJNIZ010016324">
    <property type="protein sequence ID" value="CAE7384087.1"/>
    <property type="molecule type" value="Genomic_DNA"/>
</dbReference>
<dbReference type="Gene3D" id="1.25.40.10">
    <property type="entry name" value="Tetratricopeptide repeat domain"/>
    <property type="match status" value="1"/>
</dbReference>
<dbReference type="InterPro" id="IPR011990">
    <property type="entry name" value="TPR-like_helical_dom_sf"/>
</dbReference>
<protein>
    <submittedName>
        <fullName evidence="1">RluD protein</fullName>
    </submittedName>
</protein>
<accession>A0A812QJE1</accession>
<keyword evidence="2" id="KW-1185">Reference proteome</keyword>
<dbReference type="OrthoDB" id="185373at2759"/>
<proteinExistence type="predicted"/>
<comment type="caution">
    <text evidence="1">The sequence shown here is derived from an EMBL/GenBank/DDBJ whole genome shotgun (WGS) entry which is preliminary data.</text>
</comment>
<evidence type="ECO:0000313" key="1">
    <source>
        <dbReference type="EMBL" id="CAE7384087.1"/>
    </source>
</evidence>
<gene>
    <name evidence="1" type="primary">rluD</name>
    <name evidence="1" type="ORF">SPIL2461_LOCUS9380</name>
</gene>
<sequence length="96" mass="10449">ALSACEASGNGASALILLKDMKDQRLQLDVIGASAAMSSLSQTSLWEQSLENFQHMAEMKIESNSIACNALVAAWDKGGRWQSAVYTLGQMEWQRV</sequence>
<feature type="non-terminal residue" evidence="1">
    <location>
        <position position="1"/>
    </location>
</feature>